<dbReference type="SUPFAM" id="SSF81383">
    <property type="entry name" value="F-box domain"/>
    <property type="match status" value="1"/>
</dbReference>
<name>K5VWV5_PHACS</name>
<dbReference type="InterPro" id="IPR001810">
    <property type="entry name" value="F-box_dom"/>
</dbReference>
<gene>
    <name evidence="2" type="ORF">PHACADRAFT_177934</name>
</gene>
<dbReference type="Proteomes" id="UP000008370">
    <property type="component" value="Unassembled WGS sequence"/>
</dbReference>
<evidence type="ECO:0000259" key="1">
    <source>
        <dbReference type="Pfam" id="PF12937"/>
    </source>
</evidence>
<reference evidence="2 3" key="1">
    <citation type="journal article" date="2012" name="BMC Genomics">
        <title>Comparative genomics of the white-rot fungi, Phanerochaete carnosa and P. chrysosporium, to elucidate the genetic basis of the distinct wood types they colonize.</title>
        <authorList>
            <person name="Suzuki H."/>
            <person name="MacDonald J."/>
            <person name="Syed K."/>
            <person name="Salamov A."/>
            <person name="Hori C."/>
            <person name="Aerts A."/>
            <person name="Henrissat B."/>
            <person name="Wiebenga A."/>
            <person name="vanKuyk P.A."/>
            <person name="Barry K."/>
            <person name="Lindquist E."/>
            <person name="LaButti K."/>
            <person name="Lapidus A."/>
            <person name="Lucas S."/>
            <person name="Coutinho P."/>
            <person name="Gong Y."/>
            <person name="Samejima M."/>
            <person name="Mahadevan R."/>
            <person name="Abou-Zaid M."/>
            <person name="de Vries R.P."/>
            <person name="Igarashi K."/>
            <person name="Yadav J.S."/>
            <person name="Grigoriev I.V."/>
            <person name="Master E.R."/>
        </authorList>
    </citation>
    <scope>NUCLEOTIDE SEQUENCE [LARGE SCALE GENOMIC DNA]</scope>
    <source>
        <strain evidence="2 3">HHB-10118-sp</strain>
    </source>
</reference>
<dbReference type="Pfam" id="PF12937">
    <property type="entry name" value="F-box-like"/>
    <property type="match status" value="1"/>
</dbReference>
<organism evidence="2 3">
    <name type="scientific">Phanerochaete carnosa (strain HHB-10118-sp)</name>
    <name type="common">White-rot fungus</name>
    <name type="synonym">Peniophora carnosa</name>
    <dbReference type="NCBI Taxonomy" id="650164"/>
    <lineage>
        <taxon>Eukaryota</taxon>
        <taxon>Fungi</taxon>
        <taxon>Dikarya</taxon>
        <taxon>Basidiomycota</taxon>
        <taxon>Agaricomycotina</taxon>
        <taxon>Agaricomycetes</taxon>
        <taxon>Polyporales</taxon>
        <taxon>Phanerochaetaceae</taxon>
        <taxon>Phanerochaete</taxon>
    </lineage>
</organism>
<dbReference type="InParanoid" id="K5VWV5"/>
<dbReference type="GeneID" id="18909823"/>
<dbReference type="AlphaFoldDB" id="K5VWV5"/>
<dbReference type="OrthoDB" id="2791066at2759"/>
<proteinExistence type="predicted"/>
<dbReference type="KEGG" id="pco:PHACADRAFT_177934"/>
<accession>K5VWV5</accession>
<dbReference type="RefSeq" id="XP_007400426.1">
    <property type="nucleotide sequence ID" value="XM_007400364.1"/>
</dbReference>
<evidence type="ECO:0000313" key="3">
    <source>
        <dbReference type="Proteomes" id="UP000008370"/>
    </source>
</evidence>
<dbReference type="Gene3D" id="1.20.1280.50">
    <property type="match status" value="1"/>
</dbReference>
<dbReference type="HOGENOM" id="CLU_729786_0_0_1"/>
<sequence length="379" mass="42218">MADETARRAATATSLPPELLSRIFEQHIQLCKESWGQKTFSERLPPSCIPTVGPYSWIRATHVCRYWRDVALTNPLLWSDIVLTCNYECVETMLARSRRVPLYVQSYNSCCAGDACPIPIRPLRLVLKHLPRIRSLTLYIKWWVYFDIVDTLRGPAPLLQQLTLSTPSGLYDTTYMQPAVLFPEHAPLTELTLCSFGFPWTDPAPFRALRSLRVVKGTPARPEVGDVLGALRHLPALRTLALEDVFIPSAPGLPALPAPPDVVALPALATLVLAGDAVACGTLLSGLVLPRATRITLNYHRTQCPHDLALALTAARAKFAPEPRPGQQQQQQRVEIEVAGLRCRLEHTGTRHARLARRTWLSGYLIIRRIGRCCCESCP</sequence>
<dbReference type="InterPro" id="IPR036047">
    <property type="entry name" value="F-box-like_dom_sf"/>
</dbReference>
<protein>
    <recommendedName>
        <fullName evidence="1">F-box domain-containing protein</fullName>
    </recommendedName>
</protein>
<dbReference type="STRING" id="650164.K5VWV5"/>
<feature type="domain" description="F-box" evidence="1">
    <location>
        <begin position="14"/>
        <end position="83"/>
    </location>
</feature>
<evidence type="ECO:0000313" key="2">
    <source>
        <dbReference type="EMBL" id="EKM51280.1"/>
    </source>
</evidence>
<keyword evidence="3" id="KW-1185">Reference proteome</keyword>
<dbReference type="EMBL" id="JH930477">
    <property type="protein sequence ID" value="EKM51280.1"/>
    <property type="molecule type" value="Genomic_DNA"/>
</dbReference>